<feature type="domain" description="DUF7708" evidence="2">
    <location>
        <begin position="91"/>
        <end position="172"/>
    </location>
</feature>
<comment type="caution">
    <text evidence="4">The sequence shown here is derived from an EMBL/GenBank/DDBJ whole genome shotgun (WGS) entry which is preliminary data.</text>
</comment>
<dbReference type="AlphaFoldDB" id="A0A8J5QAP8"/>
<evidence type="ECO:0000313" key="5">
    <source>
        <dbReference type="Proteomes" id="UP000693942"/>
    </source>
</evidence>
<evidence type="ECO:0000259" key="3">
    <source>
        <dbReference type="Pfam" id="PF25000"/>
    </source>
</evidence>
<evidence type="ECO:0000259" key="2">
    <source>
        <dbReference type="Pfam" id="PF24809"/>
    </source>
</evidence>
<dbReference type="Pfam" id="PF24809">
    <property type="entry name" value="DUF7708"/>
    <property type="match status" value="1"/>
</dbReference>
<proteinExistence type="predicted"/>
<dbReference type="GO" id="GO:0043531">
    <property type="term" value="F:ADP binding"/>
    <property type="evidence" value="ECO:0007669"/>
    <property type="project" value="InterPro"/>
</dbReference>
<organism evidence="4 5">
    <name type="scientific">Fusarium oxysporum f. sp. raphani</name>
    <dbReference type="NCBI Taxonomy" id="96318"/>
    <lineage>
        <taxon>Eukaryota</taxon>
        <taxon>Fungi</taxon>
        <taxon>Dikarya</taxon>
        <taxon>Ascomycota</taxon>
        <taxon>Pezizomycotina</taxon>
        <taxon>Sordariomycetes</taxon>
        <taxon>Hypocreomycetidae</taxon>
        <taxon>Hypocreales</taxon>
        <taxon>Nectriaceae</taxon>
        <taxon>Fusarium</taxon>
        <taxon>Fusarium oxysporum species complex</taxon>
    </lineage>
</organism>
<gene>
    <name evidence="4" type="primary">RPPL1</name>
    <name evidence="4" type="ORF">Forpi1262_v003564</name>
</gene>
<evidence type="ECO:0000313" key="4">
    <source>
        <dbReference type="EMBL" id="KAG7436742.1"/>
    </source>
</evidence>
<protein>
    <submittedName>
        <fullName evidence="4">Putative disease resistance RPP13-like protein 1</fullName>
    </submittedName>
</protein>
<dbReference type="Pfam" id="PF00931">
    <property type="entry name" value="NB-ARC"/>
    <property type="match status" value="1"/>
</dbReference>
<dbReference type="EMBL" id="JAELUR010000002">
    <property type="protein sequence ID" value="KAG7436742.1"/>
    <property type="molecule type" value="Genomic_DNA"/>
</dbReference>
<feature type="domain" description="NB-ARC" evidence="1">
    <location>
        <begin position="267"/>
        <end position="419"/>
    </location>
</feature>
<dbReference type="InterPro" id="IPR056681">
    <property type="entry name" value="DUF7779"/>
</dbReference>
<accession>A0A8J5QAP8</accession>
<evidence type="ECO:0000259" key="1">
    <source>
        <dbReference type="Pfam" id="PF00931"/>
    </source>
</evidence>
<dbReference type="Pfam" id="PF13424">
    <property type="entry name" value="TPR_12"/>
    <property type="match status" value="1"/>
</dbReference>
<dbReference type="SMART" id="SM00028">
    <property type="entry name" value="TPR"/>
    <property type="match status" value="6"/>
</dbReference>
<sequence>MWLASTFYWPAGNQLIISSSQSPATLQTAGDTLHDAWASAVKAFQSTLSTEEYRKLEAIDCPEKLETELQKSRDSYTSRRVPRLLKRLEPFLLQLNFFTQSINIFVQSKPEIAALVWGSLHVLLQITLRHRAHIDNIIETLEYLERHLPRVKSFTDLYVVSGRIEKAVSNLLGITIPWKKKGHKFQGQFQQCLIKIQKNFEWIDTEAGIGLHYLTQQMTSKGNQGIQDILSKVSAMGSSHSSQPAPVAAASYRIIPLVANISFFGRETEMQMMEKVLLPERDTRLTVFSILGIGGVGKSQLALHFTYRHLNHFNAIFWIPAETSVKIKGAFEEIGTEVGLLEPNGGQGNLEAVAQRTKKWLRNYDKPFLLIFDNVESMSILEKYLPTGGRGSIIITTRNQNLFQPPVTAWAHLKCFDIEEGKRYLLANIPQGALYGNDADSEHAGKICDTCGGLPLALSQVHRFISALNISLDEANRRVTGLEAFVNVSSELNDLQQTDYYHPTGVPSLWDESLHALNPSCSAIVKSIAFLDPDAMPEGFLRLFSENNSQSGQQARATSSSEFNSQILTLLETSLIYRASKSNTFSTHRLLQQTVLQDLDQKQHIRIFRSVLEIIDDTFPDYDDSDRLVTSWPQCKQVLPHVLRLSILCSPAGSYGPAVLLKLGELLERAAWYLQERGAREEAARLLERALNIAKTGLQLLNDSPENGDRDKDAANATIALDLGELESAITNSLGTLELGRGNFSKAQKLFEDAIARRESMGVIDRETIYMKRNVGVALLSSNSVQPALEIFKESLALVEQKLATSDNPRQFHEDLAFCYGSIAFALIGTGQLDEAWDAAVKSTELLKQSYSLTSPRIGDCHTTLGNIRLLQGNLQEAEVFLHQALDIRVEACGEHEETALAMHNYARILKELGRTKDALRFCKQGVEMLRRLPDSKGILARSLYYLSRYQMGEDPIELSKKNEEQAFQLYYEHRGHVENHSSLQAKDFDDLLIAYNR</sequence>
<dbReference type="InterPro" id="IPR002182">
    <property type="entry name" value="NB-ARC"/>
</dbReference>
<dbReference type="PANTHER" id="PTHR35205">
    <property type="entry name" value="NB-ARC AND TPR DOMAIN PROTEIN"/>
    <property type="match status" value="1"/>
</dbReference>
<dbReference type="InterPro" id="IPR019734">
    <property type="entry name" value="TPR_rpt"/>
</dbReference>
<name>A0A8J5QAP8_FUSOX</name>
<dbReference type="Proteomes" id="UP000693942">
    <property type="component" value="Unassembled WGS sequence"/>
</dbReference>
<reference evidence="4" key="1">
    <citation type="submission" date="2021-04" db="EMBL/GenBank/DDBJ databases">
        <title>First draft genome resource for Brassicaceae pathogens Fusarium oxysporum f. sp. raphani and Fusarium oxysporum f. sp. rapae.</title>
        <authorList>
            <person name="Asai S."/>
        </authorList>
    </citation>
    <scope>NUCLEOTIDE SEQUENCE</scope>
    <source>
        <strain evidence="4">Tf1262</strain>
    </source>
</reference>
<dbReference type="PANTHER" id="PTHR35205:SF1">
    <property type="entry name" value="ZU5 DOMAIN-CONTAINING PROTEIN"/>
    <property type="match status" value="1"/>
</dbReference>
<dbReference type="InterPro" id="IPR056125">
    <property type="entry name" value="DUF7708"/>
</dbReference>
<dbReference type="Pfam" id="PF25000">
    <property type="entry name" value="DUF7779"/>
    <property type="match status" value="1"/>
</dbReference>
<feature type="domain" description="DUF7779" evidence="3">
    <location>
        <begin position="514"/>
        <end position="603"/>
    </location>
</feature>